<reference evidence="5" key="1">
    <citation type="submission" date="2024-06" db="EMBL/GenBank/DDBJ databases">
        <title>Multi-omics analyses provide insights into the biosynthesis of the anticancer antibiotic pleurotin in Hohenbuehelia grisea.</title>
        <authorList>
            <person name="Weaver J.A."/>
            <person name="Alberti F."/>
        </authorList>
    </citation>
    <scope>NUCLEOTIDE SEQUENCE [LARGE SCALE GENOMIC DNA]</scope>
    <source>
        <strain evidence="5">T-177</strain>
    </source>
</reference>
<dbReference type="InterPro" id="IPR000073">
    <property type="entry name" value="AB_hydrolase_1"/>
</dbReference>
<evidence type="ECO:0000313" key="5">
    <source>
        <dbReference type="Proteomes" id="UP001556367"/>
    </source>
</evidence>
<dbReference type="SUPFAM" id="SSF53474">
    <property type="entry name" value="alpha/beta-Hydrolases"/>
    <property type="match status" value="1"/>
</dbReference>
<evidence type="ECO:0000313" key="4">
    <source>
        <dbReference type="EMBL" id="KAL0950245.1"/>
    </source>
</evidence>
<dbReference type="PRINTS" id="PR00111">
    <property type="entry name" value="ABHYDROLASE"/>
</dbReference>
<dbReference type="PANTHER" id="PTHR43329">
    <property type="entry name" value="EPOXIDE HYDROLASE"/>
    <property type="match status" value="1"/>
</dbReference>
<name>A0ABR3J534_9AGAR</name>
<protein>
    <recommendedName>
        <fullName evidence="3">AB hydrolase-1 domain-containing protein</fullName>
    </recommendedName>
</protein>
<proteinExistence type="inferred from homology"/>
<organism evidence="4 5">
    <name type="scientific">Hohenbuehelia grisea</name>
    <dbReference type="NCBI Taxonomy" id="104357"/>
    <lineage>
        <taxon>Eukaryota</taxon>
        <taxon>Fungi</taxon>
        <taxon>Dikarya</taxon>
        <taxon>Basidiomycota</taxon>
        <taxon>Agaricomycotina</taxon>
        <taxon>Agaricomycetes</taxon>
        <taxon>Agaricomycetidae</taxon>
        <taxon>Agaricales</taxon>
        <taxon>Pleurotineae</taxon>
        <taxon>Pleurotaceae</taxon>
        <taxon>Hohenbuehelia</taxon>
    </lineage>
</organism>
<gene>
    <name evidence="4" type="ORF">HGRIS_010229</name>
</gene>
<keyword evidence="5" id="KW-1185">Reference proteome</keyword>
<accession>A0ABR3J534</accession>
<comment type="caution">
    <text evidence="4">The sequence shown here is derived from an EMBL/GenBank/DDBJ whole genome shotgun (WGS) entry which is preliminary data.</text>
</comment>
<dbReference type="Gene3D" id="3.40.50.1820">
    <property type="entry name" value="alpha/beta hydrolase"/>
    <property type="match status" value="1"/>
</dbReference>
<dbReference type="PRINTS" id="PR00412">
    <property type="entry name" value="EPOXHYDRLASE"/>
</dbReference>
<keyword evidence="1" id="KW-0378">Hydrolase</keyword>
<evidence type="ECO:0000259" key="3">
    <source>
        <dbReference type="Pfam" id="PF00561"/>
    </source>
</evidence>
<sequence length="338" mass="38183">MSMDPKDPSSFNHKTARLSTGRTYHFVDQIPGQYDAVTTPTLLCVHGFPDLWYGWRHQIGPWVKSGYRVVVPDMLGYGDTDKPFDASEYSTKNLCADLAALLDFIHVERAVVIGHDWGAFTTARFALWHPDRLLAAAIFSVPYTPPSKQYIPIQEVASRAPDFGYQVYFASQESTQTIDANLRRFVRLLFRRPSSKAPGFTKLGELKAVLEKDANLDHLDTLLTPEEFEYYLSEFRKGMNGPLNYYRTSKYRHDEEAAAKLDPKLRANLPVLCIYGSSDPTCLEPLVKKAHKFIPNQKDVPLTGCGHWIMLEAADQVTNAVLAWLNELQGPKKVNGKL</sequence>
<dbReference type="Proteomes" id="UP001556367">
    <property type="component" value="Unassembled WGS sequence"/>
</dbReference>
<dbReference type="Pfam" id="PF00561">
    <property type="entry name" value="Abhydrolase_1"/>
    <property type="match status" value="1"/>
</dbReference>
<feature type="domain" description="AB hydrolase-1" evidence="3">
    <location>
        <begin position="40"/>
        <end position="313"/>
    </location>
</feature>
<evidence type="ECO:0000256" key="2">
    <source>
        <dbReference type="ARBA" id="ARBA00038334"/>
    </source>
</evidence>
<evidence type="ECO:0000256" key="1">
    <source>
        <dbReference type="ARBA" id="ARBA00022801"/>
    </source>
</evidence>
<dbReference type="EMBL" id="JASNQZ010000012">
    <property type="protein sequence ID" value="KAL0950245.1"/>
    <property type="molecule type" value="Genomic_DNA"/>
</dbReference>
<comment type="similarity">
    <text evidence="2">Belongs to the AB hydrolase superfamily. Epoxide hydrolase family.</text>
</comment>
<dbReference type="InterPro" id="IPR029058">
    <property type="entry name" value="AB_hydrolase_fold"/>
</dbReference>
<dbReference type="InterPro" id="IPR000639">
    <property type="entry name" value="Epox_hydrolase-like"/>
</dbReference>